<comment type="caution">
    <text evidence="1">The sequence shown here is derived from an EMBL/GenBank/DDBJ whole genome shotgun (WGS) entry which is preliminary data.</text>
</comment>
<evidence type="ECO:0000313" key="2">
    <source>
        <dbReference type="Proteomes" id="UP000789901"/>
    </source>
</evidence>
<dbReference type="EMBL" id="CAJVQB010021461">
    <property type="protein sequence ID" value="CAG8797127.1"/>
    <property type="molecule type" value="Genomic_DNA"/>
</dbReference>
<accession>A0ABN7VSK2</accession>
<reference evidence="1 2" key="1">
    <citation type="submission" date="2021-06" db="EMBL/GenBank/DDBJ databases">
        <authorList>
            <person name="Kallberg Y."/>
            <person name="Tangrot J."/>
            <person name="Rosling A."/>
        </authorList>
    </citation>
    <scope>NUCLEOTIDE SEQUENCE [LARGE SCALE GENOMIC DNA]</scope>
    <source>
        <strain evidence="1 2">120-4 pot B 10/14</strain>
    </source>
</reference>
<keyword evidence="2" id="KW-1185">Reference proteome</keyword>
<organism evidence="1 2">
    <name type="scientific">Gigaspora margarita</name>
    <dbReference type="NCBI Taxonomy" id="4874"/>
    <lineage>
        <taxon>Eukaryota</taxon>
        <taxon>Fungi</taxon>
        <taxon>Fungi incertae sedis</taxon>
        <taxon>Mucoromycota</taxon>
        <taxon>Glomeromycotina</taxon>
        <taxon>Glomeromycetes</taxon>
        <taxon>Diversisporales</taxon>
        <taxon>Gigasporaceae</taxon>
        <taxon>Gigaspora</taxon>
    </lineage>
</organism>
<evidence type="ECO:0000313" key="1">
    <source>
        <dbReference type="EMBL" id="CAG8797127.1"/>
    </source>
</evidence>
<protein>
    <submittedName>
        <fullName evidence="1">7404_t:CDS:1</fullName>
    </submittedName>
</protein>
<proteinExistence type="predicted"/>
<sequence length="64" mass="6525">MITIFGPFFTGSSTDSLGTISGFGSNMDTAKVLIALVASAIACWAIFGDRLITGVLSIGKLIVG</sequence>
<name>A0ABN7VSK2_GIGMA</name>
<dbReference type="Proteomes" id="UP000789901">
    <property type="component" value="Unassembled WGS sequence"/>
</dbReference>
<feature type="non-terminal residue" evidence="1">
    <location>
        <position position="64"/>
    </location>
</feature>
<gene>
    <name evidence="1" type="ORF">GMARGA_LOCUS22328</name>
</gene>